<proteinExistence type="predicted"/>
<accession>A0A193LDP7</accession>
<reference evidence="1 2" key="1">
    <citation type="submission" date="2016-06" db="EMBL/GenBank/DDBJ databases">
        <title>Complete genome sequence of a deep-branching marine Gamma Proteobacterium Woeseia oceani type strain XK5.</title>
        <authorList>
            <person name="Mu D."/>
            <person name="Du Z."/>
        </authorList>
    </citation>
    <scope>NUCLEOTIDE SEQUENCE [LARGE SCALE GENOMIC DNA]</scope>
    <source>
        <strain evidence="1 2">XK5</strain>
    </source>
</reference>
<dbReference type="KEGG" id="woc:BA177_04460"/>
<name>A0A193LDP7_9GAMM</name>
<organism evidence="1 2">
    <name type="scientific">Woeseia oceani</name>
    <dbReference type="NCBI Taxonomy" id="1548547"/>
    <lineage>
        <taxon>Bacteria</taxon>
        <taxon>Pseudomonadati</taxon>
        <taxon>Pseudomonadota</taxon>
        <taxon>Gammaproteobacteria</taxon>
        <taxon>Woeseiales</taxon>
        <taxon>Woeseiaceae</taxon>
        <taxon>Woeseia</taxon>
    </lineage>
</organism>
<keyword evidence="2" id="KW-1185">Reference proteome</keyword>
<dbReference type="AlphaFoldDB" id="A0A193LDP7"/>
<evidence type="ECO:0000313" key="1">
    <source>
        <dbReference type="EMBL" id="ANO50566.1"/>
    </source>
</evidence>
<dbReference type="EMBL" id="CP016268">
    <property type="protein sequence ID" value="ANO50566.1"/>
    <property type="molecule type" value="Genomic_DNA"/>
</dbReference>
<evidence type="ECO:0000313" key="2">
    <source>
        <dbReference type="Proteomes" id="UP000092695"/>
    </source>
</evidence>
<gene>
    <name evidence="1" type="ORF">BA177_04460</name>
</gene>
<sequence>MHLPFLLRLNSSLKTLPLNPLETKPRQTCNAQKNSTECCNVMHESMMNWRKNARHTSGSYETVLQSAYDPALDLYRLVTKNARIAAL</sequence>
<dbReference type="STRING" id="1548547.BA177_04460"/>
<protein>
    <submittedName>
        <fullName evidence="1">Uncharacterized protein</fullName>
    </submittedName>
</protein>
<dbReference type="Proteomes" id="UP000092695">
    <property type="component" value="Chromosome"/>
</dbReference>